<evidence type="ECO:0000256" key="4">
    <source>
        <dbReference type="ARBA" id="ARBA00023254"/>
    </source>
</evidence>
<dbReference type="GO" id="GO:0051276">
    <property type="term" value="P:chromosome organization"/>
    <property type="evidence" value="ECO:0007669"/>
    <property type="project" value="InterPro"/>
</dbReference>
<evidence type="ECO:0000256" key="2">
    <source>
        <dbReference type="ARBA" id="ARBA00022528"/>
    </source>
</evidence>
<dbReference type="InterPro" id="IPR024704">
    <property type="entry name" value="SMC"/>
</dbReference>
<evidence type="ECO:0000256" key="7">
    <source>
        <dbReference type="SAM" id="MobiDB-lite"/>
    </source>
</evidence>
<dbReference type="PANTHER" id="PTHR18937">
    <property type="entry name" value="STRUCTURAL MAINTENANCE OF CHROMOSOMES SMC FAMILY MEMBER"/>
    <property type="match status" value="1"/>
</dbReference>
<dbReference type="Proteomes" id="UP000886520">
    <property type="component" value="Chromosome 16"/>
</dbReference>
<dbReference type="GO" id="GO:0051321">
    <property type="term" value="P:meiotic cell cycle"/>
    <property type="evidence" value="ECO:0007669"/>
    <property type="project" value="UniProtKB-KW"/>
</dbReference>
<dbReference type="AlphaFoldDB" id="A0A9D4ZC56"/>
<feature type="coiled-coil region" evidence="6">
    <location>
        <begin position="765"/>
        <end position="828"/>
    </location>
</feature>
<feature type="domain" description="SMC hinge" evidence="9">
    <location>
        <begin position="528"/>
        <end position="642"/>
    </location>
</feature>
<dbReference type="InterPro" id="IPR036277">
    <property type="entry name" value="SMC_hinge_sf"/>
</dbReference>
<protein>
    <recommendedName>
        <fullName evidence="5">Structural maintenance of chromosomes protein</fullName>
    </recommendedName>
</protein>
<dbReference type="InterPro" id="IPR010935">
    <property type="entry name" value="SMC_hinge"/>
</dbReference>
<keyword evidence="3 6" id="KW-0175">Coiled coil</keyword>
<dbReference type="SUPFAM" id="SSF75553">
    <property type="entry name" value="Smc hinge domain"/>
    <property type="match status" value="1"/>
</dbReference>
<gene>
    <name evidence="10" type="ORF">GOP47_0016917</name>
</gene>
<sequence>MAEGGQVTAPAAQTQTPCVFVKYISVKGFKSFKLKAKIGPLSHFSCIVGPNGAGKSVIGEALAFVLGGSAKTMRANCLSSLLNEDLRNCGGKLFAKVSVTLEVSESHQVKVSRTITGSTSSYIWSSNGMKRPVSFGDMRQELLHFGVATDISERFIVMQSRQAVKAKEPLDLCEYLEVIFGVGHLKGMIMETEKEICDKSNGAILLQENLNDVQSKLEKLRPEVEKWQGFDHQWHDFQSRKVSYLHSQENALKCKLQQNAVERDKKLAAYHDVVERKNALQSLQRQINTEICTQKALLQQRTRALAALEKKISDLRTRMVKAQVRLDLAKRDAESNRQEHSKMQQKQDNLRKEVTALSLKVNEMKDRSWKLSQHREVLKEEKPKMILQQTLSGTNGPREGIEEIFDRISTSQEALAVIESELGGRKVEFANLTSEVQLMEKNYIETMEARKKQESKELAVQEALHATLQELEKVSSLVLPPLKETLKQNEFEIYNLKRKLVRFEKRAHKNSREDNAVEFLKAKLKGKFFGRVIDLAIIKGSMTVAVNSVISHLMNTSKTFVTEDRKTANEVILYFQEHKIGVVTCEILSELARLYKHGDNAPKRCAQGKPVMEYIDCDNMYKAVFWKYMRNWYIVDDRNAALGFLNGGKDTSSHENIVTVKGDIFKQDGEVISATMHASGDYLLRSCYEDDRDGRRGAISPTEINECKERVTYMSERQSVLKEEIIDHEVKAAALQTQVGELQTQLRNLQGGTHADTLSSLGSWLAEKRRLLTNLRCKIQNLEMEASQMRNSIIELQDLQDRTISPEMAAWRKKIETLDAEIKNCDLEIQKKSSGMKSKMSKLNGIDFIATELQGKDAQPAEAEEFYAQAKSQVDAERLQRDTLSSEADNLSQSLVSSSQLAEKYKKKIGALHKKETELKTQLEKLSESDLDLKEKIDKILKALPECSKDLPLKRMLHDFTDFIDANHLRGDEEDVEGVVLAEEELSLKNLHKTINPCTLDEDLSYRKEELQIAEKLEDIGKALDTLKRKKETFENERYNVFMKSVKDVNDTLSRVYGSFTKHGDAYLSFTEEKTLLFTEGVNFQVRPGRHKWCSFSILSGGQQALAALALSFSLQHQFPSPFYFFDEIDAALDTKNTQLVASYVMKQRCTQYIIVSHRPQLYEEASTIAGIYHSCGSSRSITAQT</sequence>
<dbReference type="GO" id="GO:0005694">
    <property type="term" value="C:chromosome"/>
    <property type="evidence" value="ECO:0007669"/>
    <property type="project" value="InterPro"/>
</dbReference>
<keyword evidence="2" id="KW-0934">Plastid</keyword>
<name>A0A9D4ZC56_ADICA</name>
<dbReference type="Gene3D" id="1.20.1060.20">
    <property type="match status" value="1"/>
</dbReference>
<dbReference type="GO" id="GO:0005524">
    <property type="term" value="F:ATP binding"/>
    <property type="evidence" value="ECO:0007669"/>
    <property type="project" value="InterPro"/>
</dbReference>
<evidence type="ECO:0000313" key="10">
    <source>
        <dbReference type="EMBL" id="KAI5068572.1"/>
    </source>
</evidence>
<feature type="region of interest" description="Disordered" evidence="7">
    <location>
        <begin position="331"/>
        <end position="350"/>
    </location>
</feature>
<evidence type="ECO:0000256" key="3">
    <source>
        <dbReference type="ARBA" id="ARBA00023054"/>
    </source>
</evidence>
<evidence type="ECO:0000256" key="1">
    <source>
        <dbReference type="ARBA" id="ARBA00004123"/>
    </source>
</evidence>
<evidence type="ECO:0000256" key="6">
    <source>
        <dbReference type="SAM" id="Coils"/>
    </source>
</evidence>
<keyword evidence="2" id="KW-0150">Chloroplast</keyword>
<dbReference type="PIRSF" id="PIRSF005719">
    <property type="entry name" value="SMC"/>
    <property type="match status" value="1"/>
</dbReference>
<dbReference type="Pfam" id="PF06470">
    <property type="entry name" value="SMC_hinge"/>
    <property type="match status" value="1"/>
</dbReference>
<dbReference type="InterPro" id="IPR003395">
    <property type="entry name" value="RecF/RecN/SMC_N"/>
</dbReference>
<organism evidence="10 11">
    <name type="scientific">Adiantum capillus-veneris</name>
    <name type="common">Maidenhair fern</name>
    <dbReference type="NCBI Taxonomy" id="13818"/>
    <lineage>
        <taxon>Eukaryota</taxon>
        <taxon>Viridiplantae</taxon>
        <taxon>Streptophyta</taxon>
        <taxon>Embryophyta</taxon>
        <taxon>Tracheophyta</taxon>
        <taxon>Polypodiopsida</taxon>
        <taxon>Polypodiidae</taxon>
        <taxon>Polypodiales</taxon>
        <taxon>Pteridineae</taxon>
        <taxon>Pteridaceae</taxon>
        <taxon>Vittarioideae</taxon>
        <taxon>Adiantum</taxon>
    </lineage>
</organism>
<keyword evidence="5" id="KW-0539">Nucleus</keyword>
<comment type="caution">
    <text evidence="10">The sequence shown here is derived from an EMBL/GenBank/DDBJ whole genome shotgun (WGS) entry which is preliminary data.</text>
</comment>
<evidence type="ECO:0000259" key="9">
    <source>
        <dbReference type="Pfam" id="PF06470"/>
    </source>
</evidence>
<dbReference type="OrthoDB" id="5575062at2759"/>
<comment type="similarity">
    <text evidence="5">Belongs to the SMC family.</text>
</comment>
<dbReference type="InterPro" id="IPR027417">
    <property type="entry name" value="P-loop_NTPase"/>
</dbReference>
<dbReference type="Gene3D" id="3.30.70.1620">
    <property type="match status" value="1"/>
</dbReference>
<evidence type="ECO:0000259" key="8">
    <source>
        <dbReference type="Pfam" id="PF02463"/>
    </source>
</evidence>
<dbReference type="Gene3D" id="3.40.50.300">
    <property type="entry name" value="P-loop containing nucleotide triphosphate hydrolases"/>
    <property type="match status" value="2"/>
</dbReference>
<evidence type="ECO:0000313" key="11">
    <source>
        <dbReference type="Proteomes" id="UP000886520"/>
    </source>
</evidence>
<evidence type="ECO:0000256" key="5">
    <source>
        <dbReference type="PIRNR" id="PIRNR005719"/>
    </source>
</evidence>
<dbReference type="EMBL" id="JABFUD020000016">
    <property type="protein sequence ID" value="KAI5068572.1"/>
    <property type="molecule type" value="Genomic_DNA"/>
</dbReference>
<reference evidence="10" key="1">
    <citation type="submission" date="2021-01" db="EMBL/GenBank/DDBJ databases">
        <title>Adiantum capillus-veneris genome.</title>
        <authorList>
            <person name="Fang Y."/>
            <person name="Liao Q."/>
        </authorList>
    </citation>
    <scope>NUCLEOTIDE SEQUENCE</scope>
    <source>
        <strain evidence="10">H3</strain>
        <tissue evidence="10">Leaf</tissue>
    </source>
</reference>
<dbReference type="GO" id="GO:0005634">
    <property type="term" value="C:nucleus"/>
    <property type="evidence" value="ECO:0007669"/>
    <property type="project" value="UniProtKB-SubCell"/>
</dbReference>
<dbReference type="SUPFAM" id="SSF52540">
    <property type="entry name" value="P-loop containing nucleoside triphosphate hydrolases"/>
    <property type="match status" value="1"/>
</dbReference>
<feature type="domain" description="RecF/RecN/SMC N-terminal" evidence="8">
    <location>
        <begin position="21"/>
        <end position="1174"/>
    </location>
</feature>
<proteinExistence type="inferred from homology"/>
<dbReference type="Pfam" id="PF02463">
    <property type="entry name" value="SMC_N"/>
    <property type="match status" value="1"/>
</dbReference>
<feature type="compositionally biased region" description="Basic and acidic residues" evidence="7">
    <location>
        <begin position="331"/>
        <end position="342"/>
    </location>
</feature>
<dbReference type="GO" id="GO:0016887">
    <property type="term" value="F:ATP hydrolysis activity"/>
    <property type="evidence" value="ECO:0007669"/>
    <property type="project" value="InterPro"/>
</dbReference>
<keyword evidence="11" id="KW-1185">Reference proteome</keyword>
<accession>A0A9D4ZC56</accession>
<keyword evidence="4" id="KW-0469">Meiosis</keyword>
<comment type="subcellular location">
    <subcellularLocation>
        <location evidence="1 5">Nucleus</location>
    </subcellularLocation>
</comment>